<dbReference type="SUPFAM" id="SSF51735">
    <property type="entry name" value="NAD(P)-binding Rossmann-fold domains"/>
    <property type="match status" value="1"/>
</dbReference>
<comment type="caution">
    <text evidence="1">The sequence shown here is derived from an EMBL/GenBank/DDBJ whole genome shotgun (WGS) entry which is preliminary data.</text>
</comment>
<sequence>MPFCPSMTTDVPPLSSCPPTYNTGPVDCSQDVDCSALAGQTAIVTGGANGHGEAYVRALVAAGVYYKIRPLLNRIHYIIANAGIHRVDEIFQPGPQTTP</sequence>
<dbReference type="VEuPathDB" id="FungiDB:P174DRAFT_448615"/>
<dbReference type="RefSeq" id="XP_024685510.1">
    <property type="nucleotide sequence ID" value="XM_024828777.1"/>
</dbReference>
<reference evidence="2" key="1">
    <citation type="journal article" date="2018" name="Proc. Natl. Acad. Sci. U.S.A.">
        <title>Linking secondary metabolites to gene clusters through genome sequencing of six diverse Aspergillus species.</title>
        <authorList>
            <person name="Kaerboelling I."/>
            <person name="Vesth T.C."/>
            <person name="Frisvad J.C."/>
            <person name="Nybo J.L."/>
            <person name="Theobald S."/>
            <person name="Kuo A."/>
            <person name="Bowyer P."/>
            <person name="Matsuda Y."/>
            <person name="Mondo S."/>
            <person name="Lyhne E.K."/>
            <person name="Kogle M.E."/>
            <person name="Clum A."/>
            <person name="Lipzen A."/>
            <person name="Salamov A."/>
            <person name="Ngan C.Y."/>
            <person name="Daum C."/>
            <person name="Chiniquy J."/>
            <person name="Barry K."/>
            <person name="LaButti K."/>
            <person name="Haridas S."/>
            <person name="Simmons B.A."/>
            <person name="Magnuson J.K."/>
            <person name="Mortensen U.H."/>
            <person name="Larsen T.O."/>
            <person name="Grigoriev I.V."/>
            <person name="Baker S.E."/>
            <person name="Andersen M.R."/>
        </authorList>
    </citation>
    <scope>NUCLEOTIDE SEQUENCE [LARGE SCALE GENOMIC DNA]</scope>
    <source>
        <strain evidence="2">IBT 16806</strain>
    </source>
</reference>
<dbReference type="Gene3D" id="3.40.50.720">
    <property type="entry name" value="NAD(P)-binding Rossmann-like Domain"/>
    <property type="match status" value="1"/>
</dbReference>
<dbReference type="Proteomes" id="UP000234474">
    <property type="component" value="Unassembled WGS sequence"/>
</dbReference>
<dbReference type="AlphaFoldDB" id="A0A2I1CH15"/>
<dbReference type="GeneID" id="36536103"/>
<gene>
    <name evidence="1" type="ORF">P174DRAFT_448615</name>
</gene>
<evidence type="ECO:0008006" key="3">
    <source>
        <dbReference type="Google" id="ProtNLM"/>
    </source>
</evidence>
<accession>A0A2I1CH15</accession>
<dbReference type="STRING" id="1392255.A0A2I1CH15"/>
<dbReference type="PRINTS" id="PR00081">
    <property type="entry name" value="GDHRDH"/>
</dbReference>
<evidence type="ECO:0000313" key="2">
    <source>
        <dbReference type="Proteomes" id="UP000234474"/>
    </source>
</evidence>
<proteinExistence type="predicted"/>
<evidence type="ECO:0000313" key="1">
    <source>
        <dbReference type="EMBL" id="PKX96915.1"/>
    </source>
</evidence>
<organism evidence="1 2">
    <name type="scientific">Aspergillus novofumigatus (strain IBT 16806)</name>
    <dbReference type="NCBI Taxonomy" id="1392255"/>
    <lineage>
        <taxon>Eukaryota</taxon>
        <taxon>Fungi</taxon>
        <taxon>Dikarya</taxon>
        <taxon>Ascomycota</taxon>
        <taxon>Pezizomycotina</taxon>
        <taxon>Eurotiomycetes</taxon>
        <taxon>Eurotiomycetidae</taxon>
        <taxon>Eurotiales</taxon>
        <taxon>Aspergillaceae</taxon>
        <taxon>Aspergillus</taxon>
        <taxon>Aspergillus subgen. Fumigati</taxon>
    </lineage>
</organism>
<dbReference type="InterPro" id="IPR036291">
    <property type="entry name" value="NAD(P)-bd_dom_sf"/>
</dbReference>
<dbReference type="OrthoDB" id="5371740at2759"/>
<dbReference type="InterPro" id="IPR002347">
    <property type="entry name" value="SDR_fam"/>
</dbReference>
<protein>
    <recommendedName>
        <fullName evidence="3">NAD(P)-binding protein</fullName>
    </recommendedName>
</protein>
<keyword evidence="2" id="KW-1185">Reference proteome</keyword>
<dbReference type="EMBL" id="MSZS01000002">
    <property type="protein sequence ID" value="PKX96915.1"/>
    <property type="molecule type" value="Genomic_DNA"/>
</dbReference>
<name>A0A2I1CH15_ASPN1</name>